<comment type="caution">
    <text evidence="2">The sequence shown here is derived from an EMBL/GenBank/DDBJ whole genome shotgun (WGS) entry which is preliminary data.</text>
</comment>
<organism evidence="2 4">
    <name type="scientific">Bacillus thuringiensis</name>
    <dbReference type="NCBI Taxonomy" id="1428"/>
    <lineage>
        <taxon>Bacteria</taxon>
        <taxon>Bacillati</taxon>
        <taxon>Bacillota</taxon>
        <taxon>Bacilli</taxon>
        <taxon>Bacillales</taxon>
        <taxon>Bacillaceae</taxon>
        <taxon>Bacillus</taxon>
        <taxon>Bacillus cereus group</taxon>
    </lineage>
</organism>
<keyword evidence="1" id="KW-0472">Membrane</keyword>
<evidence type="ECO:0000313" key="2">
    <source>
        <dbReference type="EMBL" id="PED16411.1"/>
    </source>
</evidence>
<keyword evidence="1" id="KW-0812">Transmembrane</keyword>
<accession>A0A9X6U4V7</accession>
<reference evidence="4 5" key="1">
    <citation type="submission" date="2017-09" db="EMBL/GenBank/DDBJ databases">
        <title>Large-scale bioinformatics analysis of Bacillus genomes uncovers conserved roles of natural products in bacterial physiology.</title>
        <authorList>
            <consortium name="Agbiome Team Llc"/>
            <person name="Bleich R.M."/>
            <person name="Grubbs K.J."/>
            <person name="Santa Maria K.C."/>
            <person name="Allen S.E."/>
            <person name="Farag S."/>
            <person name="Shank E.A."/>
            <person name="Bowers A."/>
        </authorList>
    </citation>
    <scope>NUCLEOTIDE SEQUENCE [LARGE SCALE GENOMIC DNA]</scope>
    <source>
        <strain evidence="3 5">AFS030179</strain>
        <strain evidence="2 4">AFS094940</strain>
    </source>
</reference>
<dbReference type="AlphaFoldDB" id="A0A9X6U4V7"/>
<dbReference type="RefSeq" id="WP_097877049.1">
    <property type="nucleotide sequence ID" value="NZ_JAUORE010000003.1"/>
</dbReference>
<evidence type="ECO:0000313" key="5">
    <source>
        <dbReference type="Proteomes" id="UP000223445"/>
    </source>
</evidence>
<dbReference type="EMBL" id="NVMD01000002">
    <property type="protein sequence ID" value="PED16411.1"/>
    <property type="molecule type" value="Genomic_DNA"/>
</dbReference>
<evidence type="ECO:0000313" key="3">
    <source>
        <dbReference type="EMBL" id="PGZ04983.1"/>
    </source>
</evidence>
<dbReference type="EMBL" id="NUPM01000005">
    <property type="protein sequence ID" value="PGZ04983.1"/>
    <property type="molecule type" value="Genomic_DNA"/>
</dbReference>
<evidence type="ECO:0000313" key="4">
    <source>
        <dbReference type="Proteomes" id="UP000220127"/>
    </source>
</evidence>
<keyword evidence="1" id="KW-1133">Transmembrane helix</keyword>
<gene>
    <name evidence="3" type="ORF">COE48_05205</name>
    <name evidence="2" type="ORF">CON01_00750</name>
</gene>
<evidence type="ECO:0000256" key="1">
    <source>
        <dbReference type="SAM" id="Phobius"/>
    </source>
</evidence>
<protein>
    <submittedName>
        <fullName evidence="2">Uncharacterized protein</fullName>
    </submittedName>
</protein>
<dbReference type="Proteomes" id="UP000223445">
    <property type="component" value="Unassembled WGS sequence"/>
</dbReference>
<name>A0A9X6U4V7_BACTU</name>
<sequence length="62" mass="6924">MLKYSWIILAISISKVILKKYGGDEANNKSLQETLSMGLICIVMLMIMGAMIDLLYLGLKQT</sequence>
<dbReference type="Proteomes" id="UP000220127">
    <property type="component" value="Unassembled WGS sequence"/>
</dbReference>
<feature type="transmembrane region" description="Helical" evidence="1">
    <location>
        <begin position="34"/>
        <end position="59"/>
    </location>
</feature>
<proteinExistence type="predicted"/>